<sequence>MVLGGAPRKETNLGLRSPSMNMDHVTSFWSHWQLAPAITIPLLLCEYLYLRATLSHAEENSPRQRRYFLSGLLTIALVVCTPIGFYSATLFWCHMIQHVTLMMVTGPLLVLGTPTSFRPKNKVFTVVTHPILSWLIYASVMIGVHLPGPHVFIMEHPWIHNYVEVPLYFIVAYFFYFNLLDRKHTNRRITPAFSVISLFLMMVPETLTGFFIYISPNSLYNDMFTLNDQRRGGSIMWSGGMIIDAIWMAFAVHHWLKNEERISAVVDAEIAKSQLEEIE</sequence>
<feature type="transmembrane region" description="Helical" evidence="6">
    <location>
        <begin position="234"/>
        <end position="252"/>
    </location>
</feature>
<comment type="subcellular location">
    <subcellularLocation>
        <location evidence="1">Cell membrane</location>
        <topology evidence="1">Multi-pass membrane protein</topology>
    </subcellularLocation>
</comment>
<evidence type="ECO:0000256" key="1">
    <source>
        <dbReference type="ARBA" id="ARBA00004651"/>
    </source>
</evidence>
<feature type="transmembrane region" description="Helical" evidence="6">
    <location>
        <begin position="29"/>
        <end position="50"/>
    </location>
</feature>
<dbReference type="InterPro" id="IPR019108">
    <property type="entry name" value="Caa3_assmbl_CtaG-rel"/>
</dbReference>
<dbReference type="EMBL" id="CAEZYB010000036">
    <property type="protein sequence ID" value="CAB4700849.1"/>
    <property type="molecule type" value="Genomic_DNA"/>
</dbReference>
<feature type="transmembrane region" description="Helical" evidence="6">
    <location>
        <begin position="123"/>
        <end position="146"/>
    </location>
</feature>
<keyword evidence="4 6" id="KW-1133">Transmembrane helix</keyword>
<evidence type="ECO:0000256" key="5">
    <source>
        <dbReference type="ARBA" id="ARBA00023136"/>
    </source>
</evidence>
<organism evidence="7">
    <name type="scientific">freshwater metagenome</name>
    <dbReference type="NCBI Taxonomy" id="449393"/>
    <lineage>
        <taxon>unclassified sequences</taxon>
        <taxon>metagenomes</taxon>
        <taxon>ecological metagenomes</taxon>
    </lineage>
</organism>
<keyword evidence="2" id="KW-1003">Cell membrane</keyword>
<gene>
    <name evidence="7" type="ORF">UFOPK2646_00456</name>
</gene>
<dbReference type="Pfam" id="PF09678">
    <property type="entry name" value="Caa3_CtaG"/>
    <property type="match status" value="1"/>
</dbReference>
<name>A0A6J6PQ85_9ZZZZ</name>
<accession>A0A6J6PQ85</accession>
<dbReference type="AlphaFoldDB" id="A0A6J6PQ85"/>
<dbReference type="GO" id="GO:0005886">
    <property type="term" value="C:plasma membrane"/>
    <property type="evidence" value="ECO:0007669"/>
    <property type="project" value="UniProtKB-SubCell"/>
</dbReference>
<evidence type="ECO:0000256" key="6">
    <source>
        <dbReference type="SAM" id="Phobius"/>
    </source>
</evidence>
<evidence type="ECO:0000256" key="2">
    <source>
        <dbReference type="ARBA" id="ARBA00022475"/>
    </source>
</evidence>
<keyword evidence="3 6" id="KW-0812">Transmembrane</keyword>
<feature type="transmembrane region" description="Helical" evidence="6">
    <location>
        <begin position="71"/>
        <end position="89"/>
    </location>
</feature>
<evidence type="ECO:0000256" key="4">
    <source>
        <dbReference type="ARBA" id="ARBA00022989"/>
    </source>
</evidence>
<proteinExistence type="predicted"/>
<evidence type="ECO:0000256" key="3">
    <source>
        <dbReference type="ARBA" id="ARBA00022692"/>
    </source>
</evidence>
<keyword evidence="5 6" id="KW-0472">Membrane</keyword>
<evidence type="ECO:0000313" key="7">
    <source>
        <dbReference type="EMBL" id="CAB4700849.1"/>
    </source>
</evidence>
<feature type="transmembrane region" description="Helical" evidence="6">
    <location>
        <begin position="95"/>
        <end position="111"/>
    </location>
</feature>
<feature type="transmembrane region" description="Helical" evidence="6">
    <location>
        <begin position="192"/>
        <end position="214"/>
    </location>
</feature>
<reference evidence="7" key="1">
    <citation type="submission" date="2020-05" db="EMBL/GenBank/DDBJ databases">
        <authorList>
            <person name="Chiriac C."/>
            <person name="Salcher M."/>
            <person name="Ghai R."/>
            <person name="Kavagutti S V."/>
        </authorList>
    </citation>
    <scope>NUCLEOTIDE SEQUENCE</scope>
</reference>
<protein>
    <submittedName>
        <fullName evidence="7">Unannotated protein</fullName>
    </submittedName>
</protein>
<feature type="transmembrane region" description="Helical" evidence="6">
    <location>
        <begin position="158"/>
        <end position="180"/>
    </location>
</feature>